<keyword evidence="4 9" id="KW-0808">Transferase</keyword>
<dbReference type="GO" id="GO:0005524">
    <property type="term" value="F:ATP binding"/>
    <property type="evidence" value="ECO:0007669"/>
    <property type="project" value="UniProtKB-UniRule"/>
</dbReference>
<organism evidence="11">
    <name type="scientific">uncultured Aquificia bacterium</name>
    <dbReference type="NCBI Taxonomy" id="453415"/>
    <lineage>
        <taxon>Bacteria</taxon>
        <taxon>Pseudomonadati</taxon>
        <taxon>Aquificota</taxon>
        <taxon>Aquificia</taxon>
        <taxon>environmental samples</taxon>
    </lineage>
</organism>
<evidence type="ECO:0000256" key="7">
    <source>
        <dbReference type="ARBA" id="ARBA00022840"/>
    </source>
</evidence>
<feature type="binding site" evidence="9">
    <location>
        <begin position="9"/>
        <end position="16"/>
    </location>
    <ligand>
        <name>ATP</name>
        <dbReference type="ChEBI" id="CHEBI:30616"/>
    </ligand>
</feature>
<keyword evidence="7 9" id="KW-0067">ATP-binding</keyword>
<dbReference type="HAMAP" id="MF_00328">
    <property type="entry name" value="Guanylate_kinase"/>
    <property type="match status" value="1"/>
</dbReference>
<dbReference type="Pfam" id="PF00625">
    <property type="entry name" value="Guanylate_kin"/>
    <property type="match status" value="1"/>
</dbReference>
<dbReference type="PROSITE" id="PS50052">
    <property type="entry name" value="GUANYLATE_KINASE_2"/>
    <property type="match status" value="1"/>
</dbReference>
<dbReference type="InterPro" id="IPR027417">
    <property type="entry name" value="P-loop_NTPase"/>
</dbReference>
<evidence type="ECO:0000256" key="1">
    <source>
        <dbReference type="ARBA" id="ARBA00005790"/>
    </source>
</evidence>
<comment type="catalytic activity">
    <reaction evidence="9">
        <text>GMP + ATP = GDP + ADP</text>
        <dbReference type="Rhea" id="RHEA:20780"/>
        <dbReference type="ChEBI" id="CHEBI:30616"/>
        <dbReference type="ChEBI" id="CHEBI:58115"/>
        <dbReference type="ChEBI" id="CHEBI:58189"/>
        <dbReference type="ChEBI" id="CHEBI:456216"/>
        <dbReference type="EC" id="2.7.4.8"/>
    </reaction>
</comment>
<reference evidence="11" key="2">
    <citation type="journal article" date="2012" name="PLoS ONE">
        <title>A Deeply Branching Thermophilic Bacterium with an Ancient Acetyl-CoA Pathway Dominates a Subsurface Ecosystem.</title>
        <authorList>
            <person name="Takami H."/>
            <person name="Noguchi H."/>
            <person name="Takaki Y."/>
            <person name="Uchiyama I."/>
            <person name="Toyoda A."/>
            <person name="Nishi S."/>
            <person name="Chee G.-J."/>
            <person name="Arai W."/>
            <person name="Nunoura T."/>
            <person name="Itoh T."/>
            <person name="Hattori M."/>
            <person name="Takai K."/>
        </authorList>
    </citation>
    <scope>NUCLEOTIDE SEQUENCE</scope>
</reference>
<comment type="similarity">
    <text evidence="1 9">Belongs to the guanylate kinase family.</text>
</comment>
<evidence type="ECO:0000256" key="9">
    <source>
        <dbReference type="HAMAP-Rule" id="MF_00328"/>
    </source>
</evidence>
<keyword evidence="5 9" id="KW-0547">Nucleotide-binding</keyword>
<dbReference type="EC" id="2.7.4.8" evidence="2 9"/>
<dbReference type="SMART" id="SM00072">
    <property type="entry name" value="GuKc"/>
    <property type="match status" value="1"/>
</dbReference>
<name>H5SAU7_9BACT</name>
<evidence type="ECO:0000313" key="11">
    <source>
        <dbReference type="EMBL" id="BAL53283.1"/>
    </source>
</evidence>
<dbReference type="PANTHER" id="PTHR23117:SF13">
    <property type="entry name" value="GUANYLATE KINASE"/>
    <property type="match status" value="1"/>
</dbReference>
<dbReference type="InterPro" id="IPR020590">
    <property type="entry name" value="Guanylate_kinase_CS"/>
</dbReference>
<dbReference type="Gene3D" id="3.30.63.10">
    <property type="entry name" value="Guanylate Kinase phosphate binding domain"/>
    <property type="match status" value="1"/>
</dbReference>
<evidence type="ECO:0000256" key="4">
    <source>
        <dbReference type="ARBA" id="ARBA00022679"/>
    </source>
</evidence>
<comment type="function">
    <text evidence="9">Essential for recycling GMP and indirectly, cGMP.</text>
</comment>
<dbReference type="AlphaFoldDB" id="H5SAU7"/>
<feature type="domain" description="Guanylate kinase-like" evidence="10">
    <location>
        <begin position="2"/>
        <end position="179"/>
    </location>
</feature>
<reference evidence="11" key="1">
    <citation type="journal article" date="2005" name="Environ. Microbiol.">
        <title>Genetic and functional properties of uncultivated thermophilic crenarchaeotes from a subsurface gold mine as revealed by analysis of genome fragments.</title>
        <authorList>
            <person name="Nunoura T."/>
            <person name="Hirayama H."/>
            <person name="Takami H."/>
            <person name="Oida H."/>
            <person name="Nishi S."/>
            <person name="Shimamura S."/>
            <person name="Suzuki Y."/>
            <person name="Inagaki F."/>
            <person name="Takai K."/>
            <person name="Nealson K.H."/>
            <person name="Horikoshi K."/>
        </authorList>
    </citation>
    <scope>NUCLEOTIDE SEQUENCE</scope>
</reference>
<evidence type="ECO:0000256" key="5">
    <source>
        <dbReference type="ARBA" id="ARBA00022741"/>
    </source>
</evidence>
<dbReference type="PROSITE" id="PS00856">
    <property type="entry name" value="GUANYLATE_KINASE_1"/>
    <property type="match status" value="1"/>
</dbReference>
<dbReference type="InterPro" id="IPR017665">
    <property type="entry name" value="Guanylate_kinase"/>
</dbReference>
<keyword evidence="6 9" id="KW-0418">Kinase</keyword>
<dbReference type="GO" id="GO:0004385">
    <property type="term" value="F:GMP kinase activity"/>
    <property type="evidence" value="ECO:0007669"/>
    <property type="project" value="UniProtKB-UniRule"/>
</dbReference>
<protein>
    <recommendedName>
        <fullName evidence="3 9">Guanylate kinase</fullName>
        <ecNumber evidence="2 9">2.7.4.8</ecNumber>
    </recommendedName>
    <alternativeName>
        <fullName evidence="8 9">GMP kinase</fullName>
    </alternativeName>
</protein>
<dbReference type="GO" id="GO:0005829">
    <property type="term" value="C:cytosol"/>
    <property type="evidence" value="ECO:0007669"/>
    <property type="project" value="TreeGrafter"/>
</dbReference>
<dbReference type="PANTHER" id="PTHR23117">
    <property type="entry name" value="GUANYLATE KINASE-RELATED"/>
    <property type="match status" value="1"/>
</dbReference>
<dbReference type="InterPro" id="IPR008144">
    <property type="entry name" value="Guanylate_kin-like_dom"/>
</dbReference>
<dbReference type="CDD" id="cd00071">
    <property type="entry name" value="GMPK"/>
    <property type="match status" value="1"/>
</dbReference>
<evidence type="ECO:0000256" key="6">
    <source>
        <dbReference type="ARBA" id="ARBA00022777"/>
    </source>
</evidence>
<dbReference type="SUPFAM" id="SSF52540">
    <property type="entry name" value="P-loop containing nucleoside triphosphate hydrolases"/>
    <property type="match status" value="1"/>
</dbReference>
<accession>H5SAU7</accession>
<gene>
    <name evidence="9" type="primary">gmk</name>
    <name evidence="11" type="ORF">HGMM_F06E10C02</name>
</gene>
<evidence type="ECO:0000256" key="8">
    <source>
        <dbReference type="ARBA" id="ARBA00030128"/>
    </source>
</evidence>
<dbReference type="NCBIfam" id="TIGR03263">
    <property type="entry name" value="guanyl_kin"/>
    <property type="match status" value="1"/>
</dbReference>
<keyword evidence="9" id="KW-0963">Cytoplasm</keyword>
<evidence type="ECO:0000256" key="3">
    <source>
        <dbReference type="ARBA" id="ARBA00016296"/>
    </source>
</evidence>
<dbReference type="EMBL" id="AP011654">
    <property type="protein sequence ID" value="BAL53283.1"/>
    <property type="molecule type" value="Genomic_DNA"/>
</dbReference>
<dbReference type="InterPro" id="IPR008145">
    <property type="entry name" value="GK/Ca_channel_bsu"/>
</dbReference>
<proteinExistence type="inferred from homology"/>
<dbReference type="FunFam" id="3.30.63.10:FF:000002">
    <property type="entry name" value="Guanylate kinase 1"/>
    <property type="match status" value="1"/>
</dbReference>
<dbReference type="Gene3D" id="3.40.50.300">
    <property type="entry name" value="P-loop containing nucleotide triphosphate hydrolases"/>
    <property type="match status" value="1"/>
</dbReference>
<evidence type="ECO:0000256" key="2">
    <source>
        <dbReference type="ARBA" id="ARBA00012961"/>
    </source>
</evidence>
<sequence>MGCLFVLSAPSGAGKTTVAEKLIREVSGIKRVVTATTRPKREGEREGVDYIFMSREEFERGIKDGIFLEYASVYGNYYGTPKEQVKKVLEEGFDALLVIDVQGAKSIKDKLPESILIFLLPPSLEELKRRLITRGYAEENLLEREKKVEAEIACARHFDYIVVNDFLDKAVEAIKHIVNSYRHTKERVFKDIEKLVKDDTIKDILLRGRCDIFSEERT</sequence>
<evidence type="ECO:0000259" key="10">
    <source>
        <dbReference type="PROSITE" id="PS50052"/>
    </source>
</evidence>
<comment type="subcellular location">
    <subcellularLocation>
        <location evidence="9">Cytoplasm</location>
    </subcellularLocation>
</comment>